<accession>A0ACC3C0J4</accession>
<keyword evidence="2" id="KW-1185">Reference proteome</keyword>
<gene>
    <name evidence="1" type="ORF">I4F81_006026</name>
</gene>
<proteinExistence type="predicted"/>
<dbReference type="EMBL" id="CM020619">
    <property type="protein sequence ID" value="KAK1863471.1"/>
    <property type="molecule type" value="Genomic_DNA"/>
</dbReference>
<name>A0ACC3C0J4_PYRYE</name>
<dbReference type="Proteomes" id="UP000798662">
    <property type="component" value="Chromosome 2"/>
</dbReference>
<reference evidence="1" key="1">
    <citation type="submission" date="2019-11" db="EMBL/GenBank/DDBJ databases">
        <title>Nori genome reveals adaptations in red seaweeds to the harsh intertidal environment.</title>
        <authorList>
            <person name="Wang D."/>
            <person name="Mao Y."/>
        </authorList>
    </citation>
    <scope>NUCLEOTIDE SEQUENCE</scope>
    <source>
        <tissue evidence="1">Gametophyte</tissue>
    </source>
</reference>
<organism evidence="1 2">
    <name type="scientific">Pyropia yezoensis</name>
    <name type="common">Susabi-nori</name>
    <name type="synonym">Porphyra yezoensis</name>
    <dbReference type="NCBI Taxonomy" id="2788"/>
    <lineage>
        <taxon>Eukaryota</taxon>
        <taxon>Rhodophyta</taxon>
        <taxon>Bangiophyceae</taxon>
        <taxon>Bangiales</taxon>
        <taxon>Bangiaceae</taxon>
        <taxon>Pyropia</taxon>
    </lineage>
</organism>
<comment type="caution">
    <text evidence="1">The sequence shown here is derived from an EMBL/GenBank/DDBJ whole genome shotgun (WGS) entry which is preliminary data.</text>
</comment>
<evidence type="ECO:0000313" key="1">
    <source>
        <dbReference type="EMBL" id="KAK1863471.1"/>
    </source>
</evidence>
<sequence length="106" mass="11239">MHFGSSLKNWAAEDGGVARAFAVTRYRLRARHAYTELPFDSLVALQSHLNTRKVATGYSTSPPPARTLSMTAASGMSPLTTGEATAPANNDELLVEASPSTRCDAA</sequence>
<protein>
    <submittedName>
        <fullName evidence="1">Uncharacterized protein</fullName>
    </submittedName>
</protein>
<evidence type="ECO:0000313" key="2">
    <source>
        <dbReference type="Proteomes" id="UP000798662"/>
    </source>
</evidence>